<dbReference type="RefSeq" id="WP_029102962.1">
    <property type="nucleotide sequence ID" value="NZ_UGQB01000004.1"/>
</dbReference>
<evidence type="ECO:0000313" key="1">
    <source>
        <dbReference type="EMBL" id="STZ07976.1"/>
    </source>
</evidence>
<dbReference type="InterPro" id="IPR013783">
    <property type="entry name" value="Ig-like_fold"/>
</dbReference>
<reference evidence="1 2" key="1">
    <citation type="submission" date="2018-06" db="EMBL/GenBank/DDBJ databases">
        <authorList>
            <consortium name="Pathogen Informatics"/>
            <person name="Doyle S."/>
        </authorList>
    </citation>
    <scope>NUCLEOTIDE SEQUENCE [LARGE SCALE GENOMIC DNA]</scope>
    <source>
        <strain evidence="1 2">NCTC12877</strain>
    </source>
</reference>
<sequence length="808" mass="89982">MKLVSVFVGVVLGGMVSVQASELHLLGLKINHSQMGNIDALWQDGRYYISLTDLSSLDTTAQEQADGWHFDTPLGRTVLASDDVVVWQNMPYLSFDALRKLGIGATYSPSDLHIHLMRATLPKSQKTPTNLPKITHFPSKFGVQGVHFDTQMTGNDSSWRYGYNLDAFGYAMGGSWGVATAKDNRQKTVLDNAYWAYATDQTAIRLGSSSTPFETMTGVDLAYSNANIKRHLTPYLDGKTSSLLNTDIHDLQHIKGVGVAGGVAKLRINGVAVATVQSLLDGRYEFLNLDMSAIDRQSLIEVAIFDTPYAQIPVSIQTISLGRRESRVATDELLVQAGLGRVGVFDDKGADAGYAKFAYGVNNKLSINAGASKNTHKNAKDKPTLWQVGANIAPNRYTNIVLDYKSSGNYRLDTNYERTHWRGNYRYSRYNHQTHHHFGLYYTPNHDTHLSITQDDNQTNIYARTRINDHMSHDVQYRSKDDYWRYRISQDYPTGKFASTYAYSIDPDKHHLSSSHRLSYHTTLQNHLQMARTKSQDKIPVLLASSVQHRLSDNQSVSLGVSWQNLTNQIGFDGSWQYHTQNGMSLGAGYRHGTVSNGFDGRLNGREMGRQSGEWFLRLSLNAYKPPASLPKLGRYTATNSTNGQAVITLTHDDNANKSAYEQMFFDVNGRLTSASTLSQDNNKSTYLLDLPKGVHKIGLDGRDLPIQYALPAQAVAKIAPRLPTHINWHISQTYGIRGRLSLGVGQVALWQNNHKIATTQSDTDGYFFFDKLPTGTYTVQASGHQPKQVVVSDDYVVGVVLTSNEEQ</sequence>
<gene>
    <name evidence="1" type="ORF">NCTC12877_00958</name>
</gene>
<dbReference type="AlphaFoldDB" id="A0A378QY78"/>
<proteinExistence type="predicted"/>
<dbReference type="OrthoDB" id="6652544at2"/>
<dbReference type="EMBL" id="UGQB01000004">
    <property type="protein sequence ID" value="STZ07976.1"/>
    <property type="molecule type" value="Genomic_DNA"/>
</dbReference>
<organism evidence="1 2">
    <name type="scientific">Moraxella caprae</name>
    <dbReference type="NCBI Taxonomy" id="90240"/>
    <lineage>
        <taxon>Bacteria</taxon>
        <taxon>Pseudomonadati</taxon>
        <taxon>Pseudomonadota</taxon>
        <taxon>Gammaproteobacteria</taxon>
        <taxon>Moraxellales</taxon>
        <taxon>Moraxellaceae</taxon>
        <taxon>Moraxella</taxon>
    </lineage>
</organism>
<dbReference type="STRING" id="1122244.GCA_000426885_01366"/>
<protein>
    <submittedName>
        <fullName evidence="1">Uncharacterized protein</fullName>
    </submittedName>
</protein>
<evidence type="ECO:0000313" key="2">
    <source>
        <dbReference type="Proteomes" id="UP000254065"/>
    </source>
</evidence>
<dbReference type="SUPFAM" id="SSF117074">
    <property type="entry name" value="Hypothetical protein PA1324"/>
    <property type="match status" value="1"/>
</dbReference>
<dbReference type="Proteomes" id="UP000254065">
    <property type="component" value="Unassembled WGS sequence"/>
</dbReference>
<keyword evidence="2" id="KW-1185">Reference proteome</keyword>
<name>A0A378QY78_9GAMM</name>
<dbReference type="Gene3D" id="2.60.40.10">
    <property type="entry name" value="Immunoglobulins"/>
    <property type="match status" value="1"/>
</dbReference>
<accession>A0A378QY78</accession>